<keyword evidence="4" id="KW-1185">Reference proteome</keyword>
<protein>
    <recommendedName>
        <fullName evidence="5">DUF3106 domain-containing protein</fullName>
    </recommendedName>
</protein>
<feature type="compositionally biased region" description="Low complexity" evidence="1">
    <location>
        <begin position="240"/>
        <end position="250"/>
    </location>
</feature>
<feature type="region of interest" description="Disordered" evidence="1">
    <location>
        <begin position="240"/>
        <end position="261"/>
    </location>
</feature>
<evidence type="ECO:0000256" key="1">
    <source>
        <dbReference type="SAM" id="MobiDB-lite"/>
    </source>
</evidence>
<reference evidence="3 4" key="1">
    <citation type="submission" date="2017-10" db="EMBL/GenBank/DDBJ databases">
        <title>Massilia psychrophilum sp. nov., a novel purple-pigmented bacterium isolated from Tianshan glacier, Xinjiang Municipality, China.</title>
        <authorList>
            <person name="Wang H."/>
        </authorList>
    </citation>
    <scope>NUCLEOTIDE SEQUENCE [LARGE SCALE GENOMIC DNA]</scope>
    <source>
        <strain evidence="3 4">JCM 30813</strain>
    </source>
</reference>
<accession>A0A2G8SX76</accession>
<organism evidence="3 4">
    <name type="scientific">Massilia psychrophila</name>
    <dbReference type="NCBI Taxonomy" id="1603353"/>
    <lineage>
        <taxon>Bacteria</taxon>
        <taxon>Pseudomonadati</taxon>
        <taxon>Pseudomonadota</taxon>
        <taxon>Betaproteobacteria</taxon>
        <taxon>Burkholderiales</taxon>
        <taxon>Oxalobacteraceae</taxon>
        <taxon>Telluria group</taxon>
        <taxon>Massilia</taxon>
    </lineage>
</organism>
<feature type="signal peptide" evidence="2">
    <location>
        <begin position="1"/>
        <end position="42"/>
    </location>
</feature>
<feature type="compositionally biased region" description="Polar residues" evidence="1">
    <location>
        <begin position="178"/>
        <end position="188"/>
    </location>
</feature>
<dbReference type="OrthoDB" id="9796567at2"/>
<feature type="compositionally biased region" description="Basic and acidic residues" evidence="1">
    <location>
        <begin position="146"/>
        <end position="170"/>
    </location>
</feature>
<dbReference type="Pfam" id="PF11304">
    <property type="entry name" value="DUF3106"/>
    <property type="match status" value="1"/>
</dbReference>
<proteinExistence type="predicted"/>
<evidence type="ECO:0000313" key="3">
    <source>
        <dbReference type="EMBL" id="PIL38395.1"/>
    </source>
</evidence>
<dbReference type="AlphaFoldDB" id="A0A2G8SX76"/>
<keyword evidence="2" id="KW-0732">Signal</keyword>
<dbReference type="InterPro" id="IPR021455">
    <property type="entry name" value="DUF3106"/>
</dbReference>
<feature type="compositionally biased region" description="Pro residues" evidence="1">
    <location>
        <begin position="251"/>
        <end position="261"/>
    </location>
</feature>
<evidence type="ECO:0008006" key="5">
    <source>
        <dbReference type="Google" id="ProtNLM"/>
    </source>
</evidence>
<dbReference type="EMBL" id="PDOB01000037">
    <property type="protein sequence ID" value="PIL38395.1"/>
    <property type="molecule type" value="Genomic_DNA"/>
</dbReference>
<feature type="chain" id="PRO_5013674766" description="DUF3106 domain-containing protein" evidence="2">
    <location>
        <begin position="43"/>
        <end position="261"/>
    </location>
</feature>
<dbReference type="RefSeq" id="WP_099917368.1">
    <property type="nucleotide sequence ID" value="NZ_BMHS01000017.1"/>
</dbReference>
<comment type="caution">
    <text evidence="3">The sequence shown here is derived from an EMBL/GenBank/DDBJ whole genome shotgun (WGS) entry which is preliminary data.</text>
</comment>
<evidence type="ECO:0000256" key="2">
    <source>
        <dbReference type="SAM" id="SignalP"/>
    </source>
</evidence>
<gene>
    <name evidence="3" type="ORF">CR103_18215</name>
</gene>
<evidence type="ECO:0000313" key="4">
    <source>
        <dbReference type="Proteomes" id="UP000228593"/>
    </source>
</evidence>
<name>A0A2G8SX76_9BURK</name>
<feature type="region of interest" description="Disordered" evidence="1">
    <location>
        <begin position="131"/>
        <end position="197"/>
    </location>
</feature>
<dbReference type="Proteomes" id="UP000228593">
    <property type="component" value="Unassembled WGS sequence"/>
</dbReference>
<sequence>MASMRTWRSAFNKVARTILFSSLTTAASAAALVLCGALMANAGAQTSVAAPTAAQVKPKPLDKPLWNSLTPAQKVALAPIADEWDQADGVRKLKWLDIANRFASMKPDEQTRVHARMRDLFKMTPEERRVVRENYTRSKKIGPSQKSEEWEKYQQLPEEKKKQLADEASARAKKQVANLPSASQSNAKAVTPIKRTPPMGGCAPGTVNNTAATLGAAPCVAAPTAASPVAPVAPTVPVAPVAPVTSVNPTPAAPAPAPNAK</sequence>